<protein>
    <submittedName>
        <fullName evidence="3">LysM peptidoglycan-binding domain-containing protein</fullName>
    </submittedName>
</protein>
<gene>
    <name evidence="3" type="ORF">AAE021_09450</name>
</gene>
<dbReference type="InterPro" id="IPR018392">
    <property type="entry name" value="LysM"/>
</dbReference>
<dbReference type="EMBL" id="CP151657">
    <property type="protein sequence ID" value="WZP14443.1"/>
    <property type="molecule type" value="Genomic_DNA"/>
</dbReference>
<dbReference type="Gene3D" id="3.10.350.10">
    <property type="entry name" value="LysM domain"/>
    <property type="match status" value="1"/>
</dbReference>
<reference evidence="3 4" key="1">
    <citation type="submission" date="2024-04" db="EMBL/GenBank/DDBJ databases">
        <title>Arthrobacter sp. from Plains bison fecal sample.</title>
        <authorList>
            <person name="Ruzzini A."/>
        </authorList>
    </citation>
    <scope>NUCLEOTIDE SEQUENCE [LARGE SCALE GENOMIC DNA]</scope>
    <source>
        <strain evidence="3 4">EINP1</strain>
    </source>
</reference>
<keyword evidence="4" id="KW-1185">Reference proteome</keyword>
<keyword evidence="1" id="KW-0812">Transmembrane</keyword>
<keyword evidence="1" id="KW-0472">Membrane</keyword>
<feature type="domain" description="LysM" evidence="2">
    <location>
        <begin position="91"/>
        <end position="137"/>
    </location>
</feature>
<feature type="transmembrane region" description="Helical" evidence="1">
    <location>
        <begin position="49"/>
        <end position="70"/>
    </location>
</feature>
<dbReference type="Pfam" id="PF01476">
    <property type="entry name" value="LysM"/>
    <property type="match status" value="1"/>
</dbReference>
<keyword evidence="1" id="KW-1133">Transmembrane helix</keyword>
<dbReference type="Proteomes" id="UP001448858">
    <property type="component" value="Chromosome"/>
</dbReference>
<evidence type="ECO:0000256" key="1">
    <source>
        <dbReference type="SAM" id="Phobius"/>
    </source>
</evidence>
<accession>A0ABZ2ZQM3</accession>
<sequence>MPAQTLSRPVSPLTPAAEAAAPAPFSGAAATAGGQAPGARLRLTRRGRLVFIGVPLMLTAAAALTVLGFFTAPAMASSGGPDVTRTLQVSVSPGESLWGLAEEFAPERDPRDVVADIIELNNLDDERVPAGVQLFIPVQS</sequence>
<evidence type="ECO:0000313" key="3">
    <source>
        <dbReference type="EMBL" id="WZP14443.1"/>
    </source>
</evidence>
<evidence type="ECO:0000259" key="2">
    <source>
        <dbReference type="Pfam" id="PF01476"/>
    </source>
</evidence>
<name>A0ABZ2ZQM3_9MICC</name>
<dbReference type="RefSeq" id="WP_342022093.1">
    <property type="nucleotide sequence ID" value="NZ_CP151657.1"/>
</dbReference>
<evidence type="ECO:0000313" key="4">
    <source>
        <dbReference type="Proteomes" id="UP001448858"/>
    </source>
</evidence>
<proteinExistence type="predicted"/>
<dbReference type="InterPro" id="IPR036779">
    <property type="entry name" value="LysM_dom_sf"/>
</dbReference>
<organism evidence="3 4">
    <name type="scientific">Arthrobacter citreus</name>
    <dbReference type="NCBI Taxonomy" id="1670"/>
    <lineage>
        <taxon>Bacteria</taxon>
        <taxon>Bacillati</taxon>
        <taxon>Actinomycetota</taxon>
        <taxon>Actinomycetes</taxon>
        <taxon>Micrococcales</taxon>
        <taxon>Micrococcaceae</taxon>
        <taxon>Arthrobacter</taxon>
    </lineage>
</organism>